<dbReference type="EMBL" id="CANTFM010000225">
    <property type="protein sequence ID" value="CAI5715657.1"/>
    <property type="molecule type" value="Genomic_DNA"/>
</dbReference>
<dbReference type="AlphaFoldDB" id="A0AAV0TA85"/>
<protein>
    <submittedName>
        <fullName evidence="1">Uncharacterized protein</fullName>
    </submittedName>
</protein>
<name>A0AAV0TA85_9STRA</name>
<proteinExistence type="predicted"/>
<sequence length="215" mass="23889">MQTFLPGHLEEVVAPQAARQTSRAQEDRGQFPLLLAVKNDDATSTPGTVSDLSQVHNQELPFPVAPRNLSPTQEEDEHISTPQAAGVYTRVNYDEQSTLQATPTYLETEELAFPPRANPKPFDFNAADQSVVPVDDLIESLHSDSEGDASSTAMDVLQRPIAELEKKLGIRFDDFSDEEKEEEDDAIEDDCNDLLQRAKRLLELSSFDTDSDNDL</sequence>
<evidence type="ECO:0000313" key="2">
    <source>
        <dbReference type="Proteomes" id="UP001162029"/>
    </source>
</evidence>
<evidence type="ECO:0000313" key="1">
    <source>
        <dbReference type="EMBL" id="CAI5715657.1"/>
    </source>
</evidence>
<reference evidence="1" key="1">
    <citation type="submission" date="2022-12" db="EMBL/GenBank/DDBJ databases">
        <authorList>
            <person name="Webb A."/>
        </authorList>
    </citation>
    <scope>NUCLEOTIDE SEQUENCE</scope>
    <source>
        <strain evidence="1">Pd1</strain>
    </source>
</reference>
<organism evidence="1 2">
    <name type="scientific">Peronospora destructor</name>
    <dbReference type="NCBI Taxonomy" id="86335"/>
    <lineage>
        <taxon>Eukaryota</taxon>
        <taxon>Sar</taxon>
        <taxon>Stramenopiles</taxon>
        <taxon>Oomycota</taxon>
        <taxon>Peronosporomycetes</taxon>
        <taxon>Peronosporales</taxon>
        <taxon>Peronosporaceae</taxon>
        <taxon>Peronospora</taxon>
    </lineage>
</organism>
<gene>
    <name evidence="1" type="ORF">PDE001_LOCUS1364</name>
</gene>
<keyword evidence="2" id="KW-1185">Reference proteome</keyword>
<dbReference type="Proteomes" id="UP001162029">
    <property type="component" value="Unassembled WGS sequence"/>
</dbReference>
<comment type="caution">
    <text evidence="1">The sequence shown here is derived from an EMBL/GenBank/DDBJ whole genome shotgun (WGS) entry which is preliminary data.</text>
</comment>
<accession>A0AAV0TA85</accession>